<feature type="region of interest" description="Disordered" evidence="1">
    <location>
        <begin position="185"/>
        <end position="210"/>
    </location>
</feature>
<sequence length="312" mass="34099">MESIPLERVPTLFPTPRKVPRITTPPPAYKKNGPSSTPSSSDSTSSPNGLSPTAATSQTTNTNLNPPNYTLPAQSESSPSPLFPNRTTAAAADYDPDTKERHEAEIRTTAMYTELGWTPSQIASLLQEQDRERRFARAEDLHRREYDILPAWLKQRFPYVPGIERDEGFIAARYLALRRGEIPGGVQVPVPADRRPYTPPPPPQQPPRRRRLRLTRCGWCCLSVIVALVTIIVILGIGLTHLKKVQAAKDAETGLQAPGPTAVATSSNEGESEGEDERSAKPFNEDGGDMVDGGRESTDGNAVGKIIVRKTT</sequence>
<dbReference type="EMBL" id="ML977139">
    <property type="protein sequence ID" value="KAF1991685.1"/>
    <property type="molecule type" value="Genomic_DNA"/>
</dbReference>
<keyword evidence="4" id="KW-1185">Reference proteome</keyword>
<evidence type="ECO:0000313" key="3">
    <source>
        <dbReference type="EMBL" id="KAF1991685.1"/>
    </source>
</evidence>
<gene>
    <name evidence="3" type="ORF">K402DRAFT_416960</name>
</gene>
<name>A0A6G1HEU7_9PEZI</name>
<organism evidence="3 4">
    <name type="scientific">Aulographum hederae CBS 113979</name>
    <dbReference type="NCBI Taxonomy" id="1176131"/>
    <lineage>
        <taxon>Eukaryota</taxon>
        <taxon>Fungi</taxon>
        <taxon>Dikarya</taxon>
        <taxon>Ascomycota</taxon>
        <taxon>Pezizomycotina</taxon>
        <taxon>Dothideomycetes</taxon>
        <taxon>Pleosporomycetidae</taxon>
        <taxon>Aulographales</taxon>
        <taxon>Aulographaceae</taxon>
    </lineage>
</organism>
<evidence type="ECO:0000313" key="4">
    <source>
        <dbReference type="Proteomes" id="UP000800041"/>
    </source>
</evidence>
<feature type="compositionally biased region" description="Low complexity" evidence="1">
    <location>
        <begin position="59"/>
        <end position="72"/>
    </location>
</feature>
<dbReference type="AlphaFoldDB" id="A0A6G1HEU7"/>
<proteinExistence type="predicted"/>
<feature type="compositionally biased region" description="Pro residues" evidence="1">
    <location>
        <begin position="197"/>
        <end position="206"/>
    </location>
</feature>
<evidence type="ECO:0000256" key="1">
    <source>
        <dbReference type="SAM" id="MobiDB-lite"/>
    </source>
</evidence>
<accession>A0A6G1HEU7</accession>
<feature type="region of interest" description="Disordered" evidence="1">
    <location>
        <begin position="253"/>
        <end position="312"/>
    </location>
</feature>
<evidence type="ECO:0000256" key="2">
    <source>
        <dbReference type="SAM" id="Phobius"/>
    </source>
</evidence>
<protein>
    <submittedName>
        <fullName evidence="3">Uncharacterized protein</fullName>
    </submittedName>
</protein>
<dbReference type="Proteomes" id="UP000800041">
    <property type="component" value="Unassembled WGS sequence"/>
</dbReference>
<feature type="transmembrane region" description="Helical" evidence="2">
    <location>
        <begin position="217"/>
        <end position="239"/>
    </location>
</feature>
<keyword evidence="2" id="KW-0472">Membrane</keyword>
<keyword evidence="2" id="KW-0812">Transmembrane</keyword>
<reference evidence="3" key="1">
    <citation type="journal article" date="2020" name="Stud. Mycol.">
        <title>101 Dothideomycetes genomes: a test case for predicting lifestyles and emergence of pathogens.</title>
        <authorList>
            <person name="Haridas S."/>
            <person name="Albert R."/>
            <person name="Binder M."/>
            <person name="Bloem J."/>
            <person name="Labutti K."/>
            <person name="Salamov A."/>
            <person name="Andreopoulos B."/>
            <person name="Baker S."/>
            <person name="Barry K."/>
            <person name="Bills G."/>
            <person name="Bluhm B."/>
            <person name="Cannon C."/>
            <person name="Castanera R."/>
            <person name="Culley D."/>
            <person name="Daum C."/>
            <person name="Ezra D."/>
            <person name="Gonzalez J."/>
            <person name="Henrissat B."/>
            <person name="Kuo A."/>
            <person name="Liang C."/>
            <person name="Lipzen A."/>
            <person name="Lutzoni F."/>
            <person name="Magnuson J."/>
            <person name="Mondo S."/>
            <person name="Nolan M."/>
            <person name="Ohm R."/>
            <person name="Pangilinan J."/>
            <person name="Park H.-J."/>
            <person name="Ramirez L."/>
            <person name="Alfaro M."/>
            <person name="Sun H."/>
            <person name="Tritt A."/>
            <person name="Yoshinaga Y."/>
            <person name="Zwiers L.-H."/>
            <person name="Turgeon B."/>
            <person name="Goodwin S."/>
            <person name="Spatafora J."/>
            <person name="Crous P."/>
            <person name="Grigoriev I."/>
        </authorList>
    </citation>
    <scope>NUCLEOTIDE SEQUENCE</scope>
    <source>
        <strain evidence="3">CBS 113979</strain>
    </source>
</reference>
<keyword evidence="2" id="KW-1133">Transmembrane helix</keyword>
<feature type="compositionally biased region" description="Low complexity" evidence="1">
    <location>
        <begin position="32"/>
        <end position="52"/>
    </location>
</feature>
<feature type="region of interest" description="Disordered" evidence="1">
    <location>
        <begin position="1"/>
        <end position="101"/>
    </location>
</feature>